<accession>A0A0N9NEJ1</accession>
<feature type="transmembrane region" description="Helical" evidence="4">
    <location>
        <begin position="29"/>
        <end position="53"/>
    </location>
</feature>
<keyword evidence="4" id="KW-0812">Transmembrane</keyword>
<dbReference type="STRING" id="1136941.ACH46_18400"/>
<dbReference type="Proteomes" id="UP000063789">
    <property type="component" value="Chromosome"/>
</dbReference>
<evidence type="ECO:0000256" key="4">
    <source>
        <dbReference type="SAM" id="Phobius"/>
    </source>
</evidence>
<proteinExistence type="inferred from homology"/>
<reference evidence="7" key="1">
    <citation type="submission" date="2015-06" db="EMBL/GenBank/DDBJ databases">
        <title>Complete genome sequence and metabolic analysis of phthalate degradation pathway in Gordonia sp. QH-11.</title>
        <authorList>
            <person name="Jin D."/>
            <person name="Kong X."/>
            <person name="Bai Z."/>
        </authorList>
    </citation>
    <scope>NUCLEOTIDE SEQUENCE [LARGE SCALE GENOMIC DNA]</scope>
    <source>
        <strain evidence="7">QH-11</strain>
    </source>
</reference>
<protein>
    <recommendedName>
        <fullName evidence="5">Low molecular weight antigen MTB12-like C-terminal domain-containing protein</fullName>
    </recommendedName>
</protein>
<name>A0A0N9NEJ1_9ACTN</name>
<keyword evidence="4" id="KW-1133">Transmembrane helix</keyword>
<dbReference type="PATRIC" id="fig|1136941.3.peg.3765"/>
<evidence type="ECO:0000256" key="2">
    <source>
        <dbReference type="ARBA" id="ARBA00093774"/>
    </source>
</evidence>
<organism evidence="6 7">
    <name type="scientific">Gordonia phthalatica</name>
    <dbReference type="NCBI Taxonomy" id="1136941"/>
    <lineage>
        <taxon>Bacteria</taxon>
        <taxon>Bacillati</taxon>
        <taxon>Actinomycetota</taxon>
        <taxon>Actinomycetes</taxon>
        <taxon>Mycobacteriales</taxon>
        <taxon>Gordoniaceae</taxon>
        <taxon>Gordonia</taxon>
    </lineage>
</organism>
<feature type="region of interest" description="Disordered" evidence="3">
    <location>
        <begin position="74"/>
        <end position="135"/>
    </location>
</feature>
<dbReference type="KEGG" id="goq:ACH46_18400"/>
<keyword evidence="4" id="KW-0472">Membrane</keyword>
<dbReference type="InterPro" id="IPR058644">
    <property type="entry name" value="Mtb12-like_C"/>
</dbReference>
<evidence type="ECO:0000256" key="1">
    <source>
        <dbReference type="ARBA" id="ARBA00022729"/>
    </source>
</evidence>
<comment type="similarity">
    <text evidence="2">Belongs to the MTB12 family.</text>
</comment>
<evidence type="ECO:0000259" key="5">
    <source>
        <dbReference type="Pfam" id="PF26580"/>
    </source>
</evidence>
<evidence type="ECO:0000256" key="3">
    <source>
        <dbReference type="SAM" id="MobiDB-lite"/>
    </source>
</evidence>
<dbReference type="OrthoDB" id="4375957at2"/>
<keyword evidence="7" id="KW-1185">Reference proteome</keyword>
<dbReference type="EMBL" id="CP011853">
    <property type="protein sequence ID" value="ALG86105.1"/>
    <property type="molecule type" value="Genomic_DNA"/>
</dbReference>
<sequence>MYDDEHVAQPEAEPAAGGGSGSSVNWPTVMMAAGISAVVSAIILAIGLVGIMLSDVGSRPTAQEPPATVVNLGAQQAQQPQAAAPTTTTDDPSETTAPETPTDDAPVAAAPEATTPVAQAPAQTQTKTSAAPTKPTAAQLQNDLDFLASGASTSQKAQRLEGGSRAVGQAQGILALAKKFKPMGLSYQIVDPVTVNGTTATARLKLSSPGYQPNYMKLTWVWKDGRWKMTNSSVCALGSYANIPCNL</sequence>
<dbReference type="RefSeq" id="WP_062394205.1">
    <property type="nucleotide sequence ID" value="NZ_CP011853.1"/>
</dbReference>
<reference evidence="6 7" key="2">
    <citation type="journal article" date="2017" name="Int. J. Syst. Evol. Microbiol.">
        <title>Gordonia phthalatica sp. nov., a di-n-butyl phthalate-degrading bacterium isolated from activated sludge.</title>
        <authorList>
            <person name="Jin D."/>
            <person name="Kong X."/>
            <person name="Jia M."/>
            <person name="Yu X."/>
            <person name="Wang X."/>
            <person name="Zhuang X."/>
            <person name="Deng Y."/>
            <person name="Bai Z."/>
        </authorList>
    </citation>
    <scope>NUCLEOTIDE SEQUENCE [LARGE SCALE GENOMIC DNA]</scope>
    <source>
        <strain evidence="6 7">QH-11</strain>
    </source>
</reference>
<dbReference type="AlphaFoldDB" id="A0A0N9NEJ1"/>
<gene>
    <name evidence="6" type="ORF">ACH46_18400</name>
</gene>
<keyword evidence="1" id="KW-0732">Signal</keyword>
<evidence type="ECO:0000313" key="7">
    <source>
        <dbReference type="Proteomes" id="UP000063789"/>
    </source>
</evidence>
<feature type="domain" description="Low molecular weight antigen MTB12-like C-terminal" evidence="5">
    <location>
        <begin position="134"/>
        <end position="245"/>
    </location>
</feature>
<feature type="region of interest" description="Disordered" evidence="3">
    <location>
        <begin position="1"/>
        <end position="21"/>
    </location>
</feature>
<evidence type="ECO:0000313" key="6">
    <source>
        <dbReference type="EMBL" id="ALG86105.1"/>
    </source>
</evidence>
<dbReference type="Pfam" id="PF26580">
    <property type="entry name" value="Mtb12_C"/>
    <property type="match status" value="1"/>
</dbReference>